<dbReference type="InterPro" id="IPR001001">
    <property type="entry name" value="DNA_polIII_beta"/>
</dbReference>
<evidence type="ECO:0000313" key="12">
    <source>
        <dbReference type="EMBL" id="KND62495.1"/>
    </source>
</evidence>
<evidence type="ECO:0000256" key="8">
    <source>
        <dbReference type="ARBA" id="ARBA00022705"/>
    </source>
</evidence>
<dbReference type="GO" id="GO:0003677">
    <property type="term" value="F:DNA binding"/>
    <property type="evidence" value="ECO:0007669"/>
    <property type="project" value="UniProtKB-KW"/>
</dbReference>
<keyword evidence="9" id="KW-0239">DNA-directed DNA polymerase</keyword>
<keyword evidence="5" id="KW-0963">Cytoplasm</keyword>
<evidence type="ECO:0000256" key="4">
    <source>
        <dbReference type="ARBA" id="ARBA00011400"/>
    </source>
</evidence>
<keyword evidence="10" id="KW-0238">DNA-binding</keyword>
<reference evidence="12 13" key="1">
    <citation type="journal article" date="2015" name="BMC Microbiol.">
        <title>'Candidatus Phytoplasma phoenicium' associated with almond witches'-broom disease: from draft genome to genetic diversity among strain populations.</title>
        <authorList>
            <person name="Quaglino F."/>
            <person name="Kube M."/>
            <person name="Jawhari M."/>
            <person name="Abou-Jawdah Y."/>
            <person name="Siewert C."/>
            <person name="Choueiri E."/>
            <person name="Sobh H."/>
            <person name="Casati P."/>
            <person name="Tedeschi R."/>
            <person name="Molino Lova M."/>
            <person name="Alma A."/>
            <person name="Bianco P.A."/>
        </authorList>
    </citation>
    <scope>NUCLEOTIDE SEQUENCE [LARGE SCALE GENOMIC DNA]</scope>
    <source>
        <strain evidence="12 13">SA213</strain>
    </source>
</reference>
<keyword evidence="6" id="KW-0808">Transferase</keyword>
<dbReference type="Gene3D" id="3.10.150.10">
    <property type="entry name" value="DNA Polymerase III, subunit A, domain 2"/>
    <property type="match status" value="1"/>
</dbReference>
<protein>
    <submittedName>
        <fullName evidence="12">DNA polymerase III beta subunit</fullName>
    </submittedName>
</protein>
<evidence type="ECO:0000256" key="1">
    <source>
        <dbReference type="ARBA" id="ARBA00002266"/>
    </source>
</evidence>
<dbReference type="Pfam" id="PF00712">
    <property type="entry name" value="DNA_pol3_beta"/>
    <property type="match status" value="1"/>
</dbReference>
<dbReference type="EMBL" id="JPSQ01000068">
    <property type="protein sequence ID" value="KND62495.1"/>
    <property type="molecule type" value="Genomic_DNA"/>
</dbReference>
<comment type="function">
    <text evidence="1">Confers DNA tethering and processivity to DNA polymerases and other proteins. Acts as a clamp, forming a ring around DNA (a reaction catalyzed by the clamp-loading complex) which diffuses in an ATP-independent manner freely and bidirectionally along dsDNA. Initially characterized for its ability to contact the catalytic subunit of DNA polymerase III (Pol III), a complex, multichain enzyme responsible for most of the replicative synthesis in bacteria; Pol III exhibits 3'-5' exonuclease proofreading activity. The beta chain is required for initiation of replication as well as for processivity of DNA replication.</text>
</comment>
<evidence type="ECO:0000256" key="3">
    <source>
        <dbReference type="ARBA" id="ARBA00010752"/>
    </source>
</evidence>
<evidence type="ECO:0000256" key="2">
    <source>
        <dbReference type="ARBA" id="ARBA00004496"/>
    </source>
</evidence>
<gene>
    <name evidence="12" type="primary">dnaN</name>
    <name evidence="12" type="ORF">AlmWB_03150</name>
</gene>
<keyword evidence="7" id="KW-0548">Nucleotidyltransferase</keyword>
<evidence type="ECO:0000256" key="9">
    <source>
        <dbReference type="ARBA" id="ARBA00022932"/>
    </source>
</evidence>
<dbReference type="SUPFAM" id="SSF55979">
    <property type="entry name" value="DNA clamp"/>
    <property type="match status" value="1"/>
</dbReference>
<evidence type="ECO:0000256" key="10">
    <source>
        <dbReference type="ARBA" id="ARBA00023125"/>
    </source>
</evidence>
<feature type="non-terminal residue" evidence="12">
    <location>
        <position position="136"/>
    </location>
</feature>
<dbReference type="GO" id="GO:0006271">
    <property type="term" value="P:DNA strand elongation involved in DNA replication"/>
    <property type="evidence" value="ECO:0007669"/>
    <property type="project" value="TreeGrafter"/>
</dbReference>
<dbReference type="Proteomes" id="UP000037086">
    <property type="component" value="Unassembled WGS sequence"/>
</dbReference>
<dbReference type="InterPro" id="IPR046938">
    <property type="entry name" value="DNA_clamp_sf"/>
</dbReference>
<keyword evidence="13" id="KW-1185">Reference proteome</keyword>
<dbReference type="GO" id="GO:0008408">
    <property type="term" value="F:3'-5' exonuclease activity"/>
    <property type="evidence" value="ECO:0007669"/>
    <property type="project" value="InterPro"/>
</dbReference>
<evidence type="ECO:0000256" key="6">
    <source>
        <dbReference type="ARBA" id="ARBA00022679"/>
    </source>
</evidence>
<comment type="subcellular location">
    <subcellularLocation>
        <location evidence="2">Cytoplasm</location>
    </subcellularLocation>
</comment>
<proteinExistence type="inferred from homology"/>
<dbReference type="AlphaFoldDB" id="A0A0L0MJL4"/>
<evidence type="ECO:0000313" key="13">
    <source>
        <dbReference type="Proteomes" id="UP000037086"/>
    </source>
</evidence>
<comment type="caution">
    <text evidence="12">The sequence shown here is derived from an EMBL/GenBank/DDBJ whole genome shotgun (WGS) entry which is preliminary data.</text>
</comment>
<name>A0A0L0MJL4_9MOLU</name>
<organism evidence="12 13">
    <name type="scientific">Candidatus Phytoplasma phoenicium</name>
    <dbReference type="NCBI Taxonomy" id="198422"/>
    <lineage>
        <taxon>Bacteria</taxon>
        <taxon>Bacillati</taxon>
        <taxon>Mycoplasmatota</taxon>
        <taxon>Mollicutes</taxon>
        <taxon>Acholeplasmatales</taxon>
        <taxon>Acholeplasmataceae</taxon>
        <taxon>Candidatus Phytoplasma</taxon>
        <taxon>16SrIX (Pigeon pea witches'-broom group)</taxon>
    </lineage>
</organism>
<dbReference type="InterPro" id="IPR022634">
    <property type="entry name" value="DNA_polIII_beta_N"/>
</dbReference>
<comment type="similarity">
    <text evidence="3">Belongs to the beta sliding clamp family.</text>
</comment>
<evidence type="ECO:0000259" key="11">
    <source>
        <dbReference type="Pfam" id="PF00712"/>
    </source>
</evidence>
<accession>A0A0L0MJL4</accession>
<dbReference type="PANTHER" id="PTHR30478">
    <property type="entry name" value="DNA POLYMERASE III SUBUNIT BETA"/>
    <property type="match status" value="1"/>
</dbReference>
<comment type="subunit">
    <text evidence="4">Forms a ring-shaped head-to-tail homodimer around DNA which binds and tethers DNA polymerases and other proteins to the DNA. The DNA replisome complex has a single clamp-loading complex (3 tau and 1 each of delta, delta', psi and chi subunits) which binds 3 Pol III cores (1 core on the leading strand and 2 on the lagging strand) each with a beta sliding clamp dimer. Additional proteins in the replisome are other copies of gamma, psi and chi, Ssb, DNA helicase and RNA primase.</text>
</comment>
<keyword evidence="8" id="KW-0235">DNA replication</keyword>
<dbReference type="PANTHER" id="PTHR30478:SF0">
    <property type="entry name" value="BETA SLIDING CLAMP"/>
    <property type="match status" value="1"/>
</dbReference>
<dbReference type="GO" id="GO:0009360">
    <property type="term" value="C:DNA polymerase III complex"/>
    <property type="evidence" value="ECO:0007669"/>
    <property type="project" value="InterPro"/>
</dbReference>
<evidence type="ECO:0000256" key="7">
    <source>
        <dbReference type="ARBA" id="ARBA00022695"/>
    </source>
</evidence>
<sequence length="136" mass="16090">MNFEIKTEIFLHYLLQIQRIIPQKTFFPIYYSIKLEAKGDILFLEVSNVNIAVRIKIEEPSLKIQKEGTLLVSGKYFIEIIKKINFDIIKLASMENQFLVIKTYSSEYKLKIMDLNNFPTINFYFDVSKCFEIKSD</sequence>
<dbReference type="GO" id="GO:0003887">
    <property type="term" value="F:DNA-directed DNA polymerase activity"/>
    <property type="evidence" value="ECO:0007669"/>
    <property type="project" value="UniProtKB-KW"/>
</dbReference>
<evidence type="ECO:0000256" key="5">
    <source>
        <dbReference type="ARBA" id="ARBA00022490"/>
    </source>
</evidence>
<feature type="domain" description="DNA polymerase III beta sliding clamp N-terminal" evidence="11">
    <location>
        <begin position="1"/>
        <end position="121"/>
    </location>
</feature>
<dbReference type="GO" id="GO:0005737">
    <property type="term" value="C:cytoplasm"/>
    <property type="evidence" value="ECO:0007669"/>
    <property type="project" value="UniProtKB-SubCell"/>
</dbReference>